<feature type="compositionally biased region" description="Low complexity" evidence="1">
    <location>
        <begin position="80"/>
        <end position="98"/>
    </location>
</feature>
<evidence type="ECO:0000313" key="2">
    <source>
        <dbReference type="EMBL" id="KAJ7191499.1"/>
    </source>
</evidence>
<feature type="region of interest" description="Disordered" evidence="1">
    <location>
        <begin position="80"/>
        <end position="106"/>
    </location>
</feature>
<evidence type="ECO:0000313" key="3">
    <source>
        <dbReference type="Proteomes" id="UP001219525"/>
    </source>
</evidence>
<feature type="region of interest" description="Disordered" evidence="1">
    <location>
        <begin position="38"/>
        <end position="62"/>
    </location>
</feature>
<accession>A0AAD6UNR2</accession>
<feature type="non-terminal residue" evidence="2">
    <location>
        <position position="1"/>
    </location>
</feature>
<sequence length="222" mass="23270">ALNDDGTATCPLCQDRVPCGPSGLGNFRKRHAMSGRCVERQSKLGKKKTTPGSILGFLRPKPAPVPSTVNAPALIRASASSSASPASVTPKPSASTPSGSSKARFGSSGSLLATLESAIKRLPATVKTATATDELAAFGNDPAGYLGAAIPADEVFENLNGLFHRVLGWSMPVHETAALLRRGDLGLDGLLRFLAYFVQERGVPERDFGAKIQQILDAIQFL</sequence>
<keyword evidence="3" id="KW-1185">Reference proteome</keyword>
<dbReference type="EMBL" id="JARJCW010000132">
    <property type="protein sequence ID" value="KAJ7191499.1"/>
    <property type="molecule type" value="Genomic_DNA"/>
</dbReference>
<protein>
    <submittedName>
        <fullName evidence="2">Uncharacterized protein</fullName>
    </submittedName>
</protein>
<comment type="caution">
    <text evidence="2">The sequence shown here is derived from an EMBL/GenBank/DDBJ whole genome shotgun (WGS) entry which is preliminary data.</text>
</comment>
<reference evidence="2" key="1">
    <citation type="submission" date="2023-03" db="EMBL/GenBank/DDBJ databases">
        <title>Massive genome expansion in bonnet fungi (Mycena s.s.) driven by repeated elements and novel gene families across ecological guilds.</title>
        <authorList>
            <consortium name="Lawrence Berkeley National Laboratory"/>
            <person name="Harder C.B."/>
            <person name="Miyauchi S."/>
            <person name="Viragh M."/>
            <person name="Kuo A."/>
            <person name="Thoen E."/>
            <person name="Andreopoulos B."/>
            <person name="Lu D."/>
            <person name="Skrede I."/>
            <person name="Drula E."/>
            <person name="Henrissat B."/>
            <person name="Morin E."/>
            <person name="Kohler A."/>
            <person name="Barry K."/>
            <person name="LaButti K."/>
            <person name="Morin E."/>
            <person name="Salamov A."/>
            <person name="Lipzen A."/>
            <person name="Mereny Z."/>
            <person name="Hegedus B."/>
            <person name="Baldrian P."/>
            <person name="Stursova M."/>
            <person name="Weitz H."/>
            <person name="Taylor A."/>
            <person name="Grigoriev I.V."/>
            <person name="Nagy L.G."/>
            <person name="Martin F."/>
            <person name="Kauserud H."/>
        </authorList>
    </citation>
    <scope>NUCLEOTIDE SEQUENCE</scope>
    <source>
        <strain evidence="2">9144</strain>
    </source>
</reference>
<gene>
    <name evidence="2" type="ORF">GGX14DRAFT_381111</name>
</gene>
<dbReference type="Proteomes" id="UP001219525">
    <property type="component" value="Unassembled WGS sequence"/>
</dbReference>
<name>A0AAD6UNR2_9AGAR</name>
<organism evidence="2 3">
    <name type="scientific">Mycena pura</name>
    <dbReference type="NCBI Taxonomy" id="153505"/>
    <lineage>
        <taxon>Eukaryota</taxon>
        <taxon>Fungi</taxon>
        <taxon>Dikarya</taxon>
        <taxon>Basidiomycota</taxon>
        <taxon>Agaricomycotina</taxon>
        <taxon>Agaricomycetes</taxon>
        <taxon>Agaricomycetidae</taxon>
        <taxon>Agaricales</taxon>
        <taxon>Marasmiineae</taxon>
        <taxon>Mycenaceae</taxon>
        <taxon>Mycena</taxon>
    </lineage>
</organism>
<proteinExistence type="predicted"/>
<dbReference type="AlphaFoldDB" id="A0AAD6UNR2"/>
<evidence type="ECO:0000256" key="1">
    <source>
        <dbReference type="SAM" id="MobiDB-lite"/>
    </source>
</evidence>